<feature type="repeat" description="PPR" evidence="2">
    <location>
        <begin position="319"/>
        <end position="354"/>
    </location>
</feature>
<protein>
    <recommendedName>
        <fullName evidence="5">Pentatricopeptide repeat-containing protein</fullName>
    </recommendedName>
</protein>
<reference evidence="3" key="1">
    <citation type="journal article" date="2023" name="Plant J.">
        <title>The genome of the king protea, Protea cynaroides.</title>
        <authorList>
            <person name="Chang J."/>
            <person name="Duong T.A."/>
            <person name="Schoeman C."/>
            <person name="Ma X."/>
            <person name="Roodt D."/>
            <person name="Barker N."/>
            <person name="Li Z."/>
            <person name="Van de Peer Y."/>
            <person name="Mizrachi E."/>
        </authorList>
    </citation>
    <scope>NUCLEOTIDE SEQUENCE</scope>
    <source>
        <tissue evidence="3">Young leaves</tissue>
    </source>
</reference>
<dbReference type="Proteomes" id="UP001141806">
    <property type="component" value="Unassembled WGS sequence"/>
</dbReference>
<proteinExistence type="predicted"/>
<dbReference type="InterPro" id="IPR046960">
    <property type="entry name" value="PPR_At4g14850-like_plant"/>
</dbReference>
<dbReference type="Pfam" id="PF13041">
    <property type="entry name" value="PPR_2"/>
    <property type="match status" value="1"/>
</dbReference>
<dbReference type="InterPro" id="IPR046848">
    <property type="entry name" value="E_motif"/>
</dbReference>
<organism evidence="3 4">
    <name type="scientific">Protea cynaroides</name>
    <dbReference type="NCBI Taxonomy" id="273540"/>
    <lineage>
        <taxon>Eukaryota</taxon>
        <taxon>Viridiplantae</taxon>
        <taxon>Streptophyta</taxon>
        <taxon>Embryophyta</taxon>
        <taxon>Tracheophyta</taxon>
        <taxon>Spermatophyta</taxon>
        <taxon>Magnoliopsida</taxon>
        <taxon>Proteales</taxon>
        <taxon>Proteaceae</taxon>
        <taxon>Protea</taxon>
    </lineage>
</organism>
<name>A0A9Q0H0Y7_9MAGN</name>
<dbReference type="PANTHER" id="PTHR47926">
    <property type="entry name" value="PENTATRICOPEPTIDE REPEAT-CONTAINING PROTEIN"/>
    <property type="match status" value="1"/>
</dbReference>
<dbReference type="OrthoDB" id="992115at2759"/>
<sequence>MVGLPRLRFLSLLQRGKMTIDQLRQIQAQMIVNGLNCCRAASMVGKLIDCYSVVSAPGGMDYARLIFSYAEEPNVFIYNVMIRCMPPNEATQIFAHGIAGRELVFDSFTYKYALGACARLPSSMGLWEGKQIHARIIKVGFTSDVAVQTTSLHFYARSHDLLSARQVFDQMPVRTSASWNAMITGYCSQRRGTKDHAKEALGLFSAMLLDYTVKPTDTTMVGLLSACSHFGVLETATCVHGFVHKVIHYPDDDVFIGTSLVDMYSKCGCLSSALDVFKRMKEKNILTWTAMIAGLAIHGQGKEALELFGALEANNLRPNAVTFTCLLFACCHAGLLDEGLHLFNSMSNKFGITPQIQHYGCIVDLLGRLGRLQGAFEFIIQMPLEPDPVLWRSLLGACKVHGDVVMGEKVGKLLLQLQQEQGSLDLLSKCEDYIALSNIYALAQRWEDVEMVRETMKVEGIQTKPGCSVVQSTNLLLAEQ</sequence>
<evidence type="ECO:0008006" key="5">
    <source>
        <dbReference type="Google" id="ProtNLM"/>
    </source>
</evidence>
<comment type="caution">
    <text evidence="3">The sequence shown here is derived from an EMBL/GenBank/DDBJ whole genome shotgun (WGS) entry which is preliminary data.</text>
</comment>
<evidence type="ECO:0000256" key="2">
    <source>
        <dbReference type="PROSITE-ProRule" id="PRU00708"/>
    </source>
</evidence>
<dbReference type="PANTHER" id="PTHR47926:SF537">
    <property type="entry name" value="PENTACOTRIPEPTIDE-REPEAT REGION OF PRORP DOMAIN-CONTAINING PROTEIN"/>
    <property type="match status" value="1"/>
</dbReference>
<evidence type="ECO:0000313" key="3">
    <source>
        <dbReference type="EMBL" id="KAJ4955602.1"/>
    </source>
</evidence>
<dbReference type="GO" id="GO:0003723">
    <property type="term" value="F:RNA binding"/>
    <property type="evidence" value="ECO:0007669"/>
    <property type="project" value="InterPro"/>
</dbReference>
<dbReference type="GO" id="GO:0009451">
    <property type="term" value="P:RNA modification"/>
    <property type="evidence" value="ECO:0007669"/>
    <property type="project" value="InterPro"/>
</dbReference>
<evidence type="ECO:0000256" key="1">
    <source>
        <dbReference type="ARBA" id="ARBA00022737"/>
    </source>
</evidence>
<dbReference type="Pfam" id="PF01535">
    <property type="entry name" value="PPR"/>
    <property type="match status" value="1"/>
</dbReference>
<dbReference type="Gene3D" id="1.25.40.10">
    <property type="entry name" value="Tetratricopeptide repeat domain"/>
    <property type="match status" value="2"/>
</dbReference>
<dbReference type="EMBL" id="JAMYWD010000011">
    <property type="protein sequence ID" value="KAJ4955602.1"/>
    <property type="molecule type" value="Genomic_DNA"/>
</dbReference>
<keyword evidence="4" id="KW-1185">Reference proteome</keyword>
<dbReference type="InterPro" id="IPR002885">
    <property type="entry name" value="PPR_rpt"/>
</dbReference>
<accession>A0A9Q0H0Y7</accession>
<dbReference type="NCBIfam" id="TIGR00756">
    <property type="entry name" value="PPR"/>
    <property type="match status" value="3"/>
</dbReference>
<keyword evidence="1" id="KW-0677">Repeat</keyword>
<feature type="repeat" description="PPR" evidence="2">
    <location>
        <begin position="284"/>
        <end position="318"/>
    </location>
</feature>
<dbReference type="PROSITE" id="PS51375">
    <property type="entry name" value="PPR"/>
    <property type="match status" value="3"/>
</dbReference>
<feature type="repeat" description="PPR" evidence="2">
    <location>
        <begin position="253"/>
        <end position="283"/>
    </location>
</feature>
<gene>
    <name evidence="3" type="ORF">NE237_012385</name>
</gene>
<evidence type="ECO:0000313" key="4">
    <source>
        <dbReference type="Proteomes" id="UP001141806"/>
    </source>
</evidence>
<dbReference type="InterPro" id="IPR011990">
    <property type="entry name" value="TPR-like_helical_dom_sf"/>
</dbReference>
<dbReference type="Pfam" id="PF20431">
    <property type="entry name" value="E_motif"/>
    <property type="match status" value="1"/>
</dbReference>
<dbReference type="FunFam" id="1.25.40.10:FF:000090">
    <property type="entry name" value="Pentatricopeptide repeat-containing protein, chloroplastic"/>
    <property type="match status" value="1"/>
</dbReference>
<dbReference type="AlphaFoldDB" id="A0A9Q0H0Y7"/>